<name>A0A1G7IQE5_9SPHI</name>
<protein>
    <submittedName>
        <fullName evidence="2">Uncharacterized protein</fullName>
    </submittedName>
</protein>
<dbReference type="OrthoDB" id="3727885at2"/>
<dbReference type="RefSeq" id="WP_091153271.1">
    <property type="nucleotide sequence ID" value="NZ_FNAI01000013.1"/>
</dbReference>
<sequence length="163" mass="18501">METPVPDIKKVNDTLEGVRILTADPLILKAIDDCQQLLGTPPPEEKLWRSSLYQKTFLWIVISLLIGSVLFIYHGVNFSTAKEGKPASYDTWDMIIYGIWIIGPPCFFLIEYTYIFGADDKNRMNSAQRDDIKYCQDLGAKIWAAVAVFLSILLTIKYGSPFK</sequence>
<dbReference type="STRING" id="1391627.SAMN05216464_113120"/>
<feature type="transmembrane region" description="Helical" evidence="1">
    <location>
        <begin position="56"/>
        <end position="74"/>
    </location>
</feature>
<keyword evidence="3" id="KW-1185">Reference proteome</keyword>
<reference evidence="2 3" key="1">
    <citation type="submission" date="2016-10" db="EMBL/GenBank/DDBJ databases">
        <authorList>
            <person name="de Groot N.N."/>
        </authorList>
    </citation>
    <scope>NUCLEOTIDE SEQUENCE [LARGE SCALE GENOMIC DNA]</scope>
    <source>
        <strain evidence="2 3">47C3B</strain>
    </source>
</reference>
<keyword evidence="1" id="KW-1133">Transmembrane helix</keyword>
<dbReference type="AlphaFoldDB" id="A0A1G7IQE5"/>
<proteinExistence type="predicted"/>
<evidence type="ECO:0000313" key="2">
    <source>
        <dbReference type="EMBL" id="SDF14843.1"/>
    </source>
</evidence>
<dbReference type="EMBL" id="FNAI01000013">
    <property type="protein sequence ID" value="SDF14843.1"/>
    <property type="molecule type" value="Genomic_DNA"/>
</dbReference>
<evidence type="ECO:0000313" key="3">
    <source>
        <dbReference type="Proteomes" id="UP000199072"/>
    </source>
</evidence>
<organism evidence="2 3">
    <name type="scientific">Mucilaginibacter pineti</name>
    <dbReference type="NCBI Taxonomy" id="1391627"/>
    <lineage>
        <taxon>Bacteria</taxon>
        <taxon>Pseudomonadati</taxon>
        <taxon>Bacteroidota</taxon>
        <taxon>Sphingobacteriia</taxon>
        <taxon>Sphingobacteriales</taxon>
        <taxon>Sphingobacteriaceae</taxon>
        <taxon>Mucilaginibacter</taxon>
    </lineage>
</organism>
<feature type="transmembrane region" description="Helical" evidence="1">
    <location>
        <begin position="94"/>
        <end position="117"/>
    </location>
</feature>
<feature type="transmembrane region" description="Helical" evidence="1">
    <location>
        <begin position="138"/>
        <end position="156"/>
    </location>
</feature>
<dbReference type="Proteomes" id="UP000199072">
    <property type="component" value="Unassembled WGS sequence"/>
</dbReference>
<keyword evidence="1" id="KW-0472">Membrane</keyword>
<keyword evidence="1" id="KW-0812">Transmembrane</keyword>
<evidence type="ECO:0000256" key="1">
    <source>
        <dbReference type="SAM" id="Phobius"/>
    </source>
</evidence>
<accession>A0A1G7IQE5</accession>
<gene>
    <name evidence="2" type="ORF">SAMN05216464_113120</name>
</gene>